<dbReference type="PANTHER" id="PTHR33360">
    <property type="entry name" value="TRANSPOSASE FOR INSERTION SEQUENCE ELEMENT IS200"/>
    <property type="match status" value="1"/>
</dbReference>
<evidence type="ECO:0000313" key="3">
    <source>
        <dbReference type="Proteomes" id="UP000053091"/>
    </source>
</evidence>
<reference evidence="2" key="1">
    <citation type="journal article" date="2015" name="Genome Announc.">
        <title>Draft Genome Sequence of Bacteroidales Strain TBC1, a Novel Isolate from a Methanogenic Wastewater Treatment System.</title>
        <authorList>
            <person name="Tourlousse D.M."/>
            <person name="Matsuura N."/>
            <person name="Sun L."/>
            <person name="Toyonaga M."/>
            <person name="Kuroda K."/>
            <person name="Ohashi A."/>
            <person name="Cruz R."/>
            <person name="Yamaguchi T."/>
            <person name="Sekiguchi Y."/>
        </authorList>
    </citation>
    <scope>NUCLEOTIDE SEQUENCE [LARGE SCALE GENOMIC DNA]</scope>
    <source>
        <strain evidence="2">TBC1</strain>
    </source>
</reference>
<dbReference type="InterPro" id="IPR036515">
    <property type="entry name" value="Transposase_17_sf"/>
</dbReference>
<dbReference type="Pfam" id="PF01797">
    <property type="entry name" value="Y1_Tnp"/>
    <property type="match status" value="1"/>
</dbReference>
<dbReference type="GO" id="GO:0003677">
    <property type="term" value="F:DNA binding"/>
    <property type="evidence" value="ECO:0007669"/>
    <property type="project" value="InterPro"/>
</dbReference>
<keyword evidence="3" id="KW-1185">Reference proteome</keyword>
<dbReference type="SUPFAM" id="SSF143422">
    <property type="entry name" value="Transposase IS200-like"/>
    <property type="match status" value="1"/>
</dbReference>
<feature type="domain" description="Transposase IS200-like" evidence="1">
    <location>
        <begin position="6"/>
        <end position="119"/>
    </location>
</feature>
<protein>
    <submittedName>
        <fullName evidence="2">REP element-mobilizing transposase RayT</fullName>
    </submittedName>
</protein>
<name>A0A0S7C1X6_9BACT</name>
<dbReference type="EMBL" id="DF968183">
    <property type="protein sequence ID" value="GAP44610.1"/>
    <property type="molecule type" value="Genomic_DNA"/>
</dbReference>
<dbReference type="Proteomes" id="UP000053091">
    <property type="component" value="Unassembled WGS sequence"/>
</dbReference>
<dbReference type="OrthoDB" id="9797997at2"/>
<sequence length="150" mass="17478">MGQSLVKNYLHITFSTKHRVHLIHPPTEAELHSYLGGICKNLDCQPLKIGGFTNHVHILCMLSKNVTLAKLLEEVKSHSSKWIKTKDSSLKNFYWQNGYGAFSVNPAEVDVVKAYIENQHVHHRKLTFEEEYLEFLAKYGIEYDERYVWD</sequence>
<gene>
    <name evidence="2" type="ORF">TBC1_12419</name>
</gene>
<dbReference type="InterPro" id="IPR002686">
    <property type="entry name" value="Transposase_17"/>
</dbReference>
<dbReference type="Gene3D" id="3.30.70.1290">
    <property type="entry name" value="Transposase IS200-like"/>
    <property type="match status" value="1"/>
</dbReference>
<organism evidence="2">
    <name type="scientific">Lentimicrobium saccharophilum</name>
    <dbReference type="NCBI Taxonomy" id="1678841"/>
    <lineage>
        <taxon>Bacteria</taxon>
        <taxon>Pseudomonadati</taxon>
        <taxon>Bacteroidota</taxon>
        <taxon>Bacteroidia</taxon>
        <taxon>Bacteroidales</taxon>
        <taxon>Lentimicrobiaceae</taxon>
        <taxon>Lentimicrobium</taxon>
    </lineage>
</organism>
<dbReference type="PATRIC" id="fig|1678841.3.peg.3129"/>
<dbReference type="GO" id="GO:0004803">
    <property type="term" value="F:transposase activity"/>
    <property type="evidence" value="ECO:0007669"/>
    <property type="project" value="InterPro"/>
</dbReference>
<dbReference type="STRING" id="1678841.TBC1_12419"/>
<evidence type="ECO:0000259" key="1">
    <source>
        <dbReference type="SMART" id="SM01321"/>
    </source>
</evidence>
<accession>A0A0S7C1X6</accession>
<dbReference type="SMART" id="SM01321">
    <property type="entry name" value="Y1_Tnp"/>
    <property type="match status" value="1"/>
</dbReference>
<dbReference type="PANTHER" id="PTHR33360:SF2">
    <property type="entry name" value="TRANSPOSASE FOR INSERTION SEQUENCE ELEMENT IS200"/>
    <property type="match status" value="1"/>
</dbReference>
<dbReference type="GO" id="GO:0006313">
    <property type="term" value="P:DNA transposition"/>
    <property type="evidence" value="ECO:0007669"/>
    <property type="project" value="InterPro"/>
</dbReference>
<proteinExistence type="predicted"/>
<dbReference type="NCBIfam" id="NF033573">
    <property type="entry name" value="transpos_IS200"/>
    <property type="match status" value="1"/>
</dbReference>
<evidence type="ECO:0000313" key="2">
    <source>
        <dbReference type="EMBL" id="GAP44610.1"/>
    </source>
</evidence>
<dbReference type="AlphaFoldDB" id="A0A0S7C1X6"/>
<dbReference type="RefSeq" id="WP_062044201.1">
    <property type="nucleotide sequence ID" value="NZ_DF968183.1"/>
</dbReference>